<keyword evidence="4" id="KW-1185">Reference proteome</keyword>
<dbReference type="EMBL" id="KQ241809">
    <property type="protein sequence ID" value="KNC83799.1"/>
    <property type="molecule type" value="Genomic_DNA"/>
</dbReference>
<keyword evidence="1" id="KW-0808">Transferase</keyword>
<dbReference type="GO" id="GO:0016020">
    <property type="term" value="C:membrane"/>
    <property type="evidence" value="ECO:0007669"/>
    <property type="project" value="GOC"/>
</dbReference>
<name>A0A0L0G4H8_9EUKA</name>
<sequence>MHSDLVDRINGLAQNARVQHGKEAPAAVLGWMATFRTWCAANGFEYMLWDNNNIRSVLTENSAVFDAEPQYCGKADVARLEILYKYGGIYIDSDMVDLGKDFGPFVGQEKENARGLANSVIGSSRGNLITYTLLKLQPMFFWGCPTAHPFERTGPLMFDHVLYSIFSHITIFPFYVFFPFFWGHTPGQAAHKPMTVAEYNTAYPLSFTVQCGYSTNNLETTLV</sequence>
<keyword evidence="2" id="KW-0472">Membrane</keyword>
<dbReference type="SUPFAM" id="SSF53448">
    <property type="entry name" value="Nucleotide-diphospho-sugar transferases"/>
    <property type="match status" value="1"/>
</dbReference>
<evidence type="ECO:0000313" key="3">
    <source>
        <dbReference type="EMBL" id="KNC83799.1"/>
    </source>
</evidence>
<dbReference type="Gene3D" id="3.90.550.20">
    <property type="match status" value="1"/>
</dbReference>
<organism evidence="3 4">
    <name type="scientific">Sphaeroforma arctica JP610</name>
    <dbReference type="NCBI Taxonomy" id="667725"/>
    <lineage>
        <taxon>Eukaryota</taxon>
        <taxon>Ichthyosporea</taxon>
        <taxon>Ichthyophonida</taxon>
        <taxon>Sphaeroforma</taxon>
    </lineage>
</organism>
<dbReference type="InterPro" id="IPR051706">
    <property type="entry name" value="Glycosyltransferase_domain"/>
</dbReference>
<evidence type="ECO:0000313" key="4">
    <source>
        <dbReference type="Proteomes" id="UP000054560"/>
    </source>
</evidence>
<dbReference type="Pfam" id="PF04488">
    <property type="entry name" value="Gly_transf_sug"/>
    <property type="match status" value="1"/>
</dbReference>
<dbReference type="AlphaFoldDB" id="A0A0L0G4H8"/>
<dbReference type="GO" id="GO:0000030">
    <property type="term" value="F:mannosyltransferase activity"/>
    <property type="evidence" value="ECO:0007669"/>
    <property type="project" value="TreeGrafter"/>
</dbReference>
<evidence type="ECO:0000256" key="2">
    <source>
        <dbReference type="SAM" id="Phobius"/>
    </source>
</evidence>
<feature type="transmembrane region" description="Helical" evidence="2">
    <location>
        <begin position="161"/>
        <end position="182"/>
    </location>
</feature>
<evidence type="ECO:0008006" key="5">
    <source>
        <dbReference type="Google" id="ProtNLM"/>
    </source>
</evidence>
<dbReference type="Proteomes" id="UP000054560">
    <property type="component" value="Unassembled WGS sequence"/>
</dbReference>
<accession>A0A0L0G4H8</accession>
<gene>
    <name evidence="3" type="ORF">SARC_03975</name>
</gene>
<dbReference type="PANTHER" id="PTHR32385">
    <property type="entry name" value="MANNOSYL PHOSPHORYLINOSITOL CERAMIDE SYNTHASE"/>
    <property type="match status" value="1"/>
</dbReference>
<keyword evidence="2" id="KW-1133">Transmembrane helix</keyword>
<reference evidence="3 4" key="1">
    <citation type="submission" date="2011-02" db="EMBL/GenBank/DDBJ databases">
        <title>The Genome Sequence of Sphaeroforma arctica JP610.</title>
        <authorList>
            <consortium name="The Broad Institute Genome Sequencing Platform"/>
            <person name="Russ C."/>
            <person name="Cuomo C."/>
            <person name="Young S.K."/>
            <person name="Zeng Q."/>
            <person name="Gargeya S."/>
            <person name="Alvarado L."/>
            <person name="Berlin A."/>
            <person name="Chapman S.B."/>
            <person name="Chen Z."/>
            <person name="Freedman E."/>
            <person name="Gellesch M."/>
            <person name="Goldberg J."/>
            <person name="Griggs A."/>
            <person name="Gujja S."/>
            <person name="Heilman E."/>
            <person name="Heiman D."/>
            <person name="Howarth C."/>
            <person name="Mehta T."/>
            <person name="Neiman D."/>
            <person name="Pearson M."/>
            <person name="Roberts A."/>
            <person name="Saif S."/>
            <person name="Shea T."/>
            <person name="Shenoy N."/>
            <person name="Sisk P."/>
            <person name="Stolte C."/>
            <person name="Sykes S."/>
            <person name="White J."/>
            <person name="Yandava C."/>
            <person name="Burger G."/>
            <person name="Gray M.W."/>
            <person name="Holland P.W.H."/>
            <person name="King N."/>
            <person name="Lang F.B.F."/>
            <person name="Roger A.J."/>
            <person name="Ruiz-Trillo I."/>
            <person name="Haas B."/>
            <person name="Nusbaum C."/>
            <person name="Birren B."/>
        </authorList>
    </citation>
    <scope>NUCLEOTIDE SEQUENCE [LARGE SCALE GENOMIC DNA]</scope>
    <source>
        <strain evidence="3 4">JP610</strain>
    </source>
</reference>
<dbReference type="eggNOG" id="ENOG502SCMT">
    <property type="taxonomic scope" value="Eukaryota"/>
</dbReference>
<evidence type="ECO:0000256" key="1">
    <source>
        <dbReference type="ARBA" id="ARBA00022679"/>
    </source>
</evidence>
<dbReference type="GeneID" id="25904479"/>
<dbReference type="InterPro" id="IPR007577">
    <property type="entry name" value="GlycoTrfase_DXD_sugar-bd_CS"/>
</dbReference>
<dbReference type="InterPro" id="IPR029044">
    <property type="entry name" value="Nucleotide-diphossugar_trans"/>
</dbReference>
<dbReference type="PANTHER" id="PTHR32385:SF15">
    <property type="entry name" value="INOSITOL PHOSPHOCERAMIDE MANNOSYLTRANSFERASE 1"/>
    <property type="match status" value="1"/>
</dbReference>
<dbReference type="OrthoDB" id="3647at2759"/>
<keyword evidence="2" id="KW-0812">Transmembrane</keyword>
<proteinExistence type="predicted"/>
<protein>
    <recommendedName>
        <fullName evidence="5">Alpha 1,4-glycosyltransferase domain-containing protein</fullName>
    </recommendedName>
</protein>
<dbReference type="GO" id="GO:0051999">
    <property type="term" value="P:mannosyl-inositol phosphorylceramide biosynthetic process"/>
    <property type="evidence" value="ECO:0007669"/>
    <property type="project" value="TreeGrafter"/>
</dbReference>
<dbReference type="RefSeq" id="XP_014157701.1">
    <property type="nucleotide sequence ID" value="XM_014302226.1"/>
</dbReference>